<gene>
    <name evidence="1" type="ORF">OB236_00290</name>
</gene>
<proteinExistence type="predicted"/>
<reference evidence="1 2" key="1">
    <citation type="submission" date="2022-09" db="EMBL/GenBank/DDBJ databases">
        <authorList>
            <person name="Han X.L."/>
            <person name="Wang Q."/>
            <person name="Lu T."/>
        </authorList>
    </citation>
    <scope>NUCLEOTIDE SEQUENCE [LARGE SCALE GENOMIC DNA]</scope>
    <source>
        <strain evidence="1 2">WQ 127069</strain>
    </source>
</reference>
<comment type="caution">
    <text evidence="1">The sequence shown here is derived from an EMBL/GenBank/DDBJ whole genome shotgun (WGS) entry which is preliminary data.</text>
</comment>
<sequence length="109" mass="12957">MSKVFVEYQILPQHRSVYSQWIQIVSDKCPELELLEGVDQPGLFIEVWSGWTRETFLHMKQMRKSGTNQSADMENEATVRYRTIEWHCLDTWIQGGVSKINIWHFVKVR</sequence>
<name>A0ABT2U7R8_9BACL</name>
<evidence type="ECO:0000313" key="1">
    <source>
        <dbReference type="EMBL" id="MCU6790552.1"/>
    </source>
</evidence>
<accession>A0ABT2U7R8</accession>
<dbReference type="RefSeq" id="WP_262682034.1">
    <property type="nucleotide sequence ID" value="NZ_JAOQIO010000001.1"/>
</dbReference>
<dbReference type="EMBL" id="JAOQIO010000001">
    <property type="protein sequence ID" value="MCU6790552.1"/>
    <property type="molecule type" value="Genomic_DNA"/>
</dbReference>
<organism evidence="1 2">
    <name type="scientific">Paenibacillus baimaensis</name>
    <dbReference type="NCBI Taxonomy" id="2982185"/>
    <lineage>
        <taxon>Bacteria</taxon>
        <taxon>Bacillati</taxon>
        <taxon>Bacillota</taxon>
        <taxon>Bacilli</taxon>
        <taxon>Bacillales</taxon>
        <taxon>Paenibacillaceae</taxon>
        <taxon>Paenibacillus</taxon>
    </lineage>
</organism>
<evidence type="ECO:0000313" key="2">
    <source>
        <dbReference type="Proteomes" id="UP001652445"/>
    </source>
</evidence>
<dbReference type="Proteomes" id="UP001652445">
    <property type="component" value="Unassembled WGS sequence"/>
</dbReference>
<keyword evidence="2" id="KW-1185">Reference proteome</keyword>
<protein>
    <recommendedName>
        <fullName evidence="3">NIPSNAP domain-containing protein</fullName>
    </recommendedName>
</protein>
<evidence type="ECO:0008006" key="3">
    <source>
        <dbReference type="Google" id="ProtNLM"/>
    </source>
</evidence>